<accession>A0A1I1V617</accession>
<dbReference type="Pfam" id="PF01103">
    <property type="entry name" value="Omp85"/>
    <property type="match status" value="1"/>
</dbReference>
<dbReference type="EMBL" id="FOLQ01000007">
    <property type="protein sequence ID" value="SFD78344.1"/>
    <property type="molecule type" value="Genomic_DNA"/>
</dbReference>
<keyword evidence="3" id="KW-0732">Signal</keyword>
<dbReference type="PANTHER" id="PTHR12815">
    <property type="entry name" value="SORTING AND ASSEMBLY MACHINERY SAMM50 PROTEIN FAMILY MEMBER"/>
    <property type="match status" value="1"/>
</dbReference>
<keyword evidence="8" id="KW-1185">Reference proteome</keyword>
<keyword evidence="4" id="KW-0472">Membrane</keyword>
<evidence type="ECO:0000256" key="1">
    <source>
        <dbReference type="ARBA" id="ARBA00004370"/>
    </source>
</evidence>
<organism evidence="7 8">
    <name type="scientific">Spirosoma endophyticum</name>
    <dbReference type="NCBI Taxonomy" id="662367"/>
    <lineage>
        <taxon>Bacteria</taxon>
        <taxon>Pseudomonadati</taxon>
        <taxon>Bacteroidota</taxon>
        <taxon>Cytophagia</taxon>
        <taxon>Cytophagales</taxon>
        <taxon>Cytophagaceae</taxon>
        <taxon>Spirosoma</taxon>
    </lineage>
</organism>
<feature type="domain" description="Bacterial surface antigen (D15)" evidence="6">
    <location>
        <begin position="480"/>
        <end position="777"/>
    </location>
</feature>
<proteinExistence type="predicted"/>
<protein>
    <submittedName>
        <fullName evidence="7">Surface antigen</fullName>
    </submittedName>
</protein>
<evidence type="ECO:0000256" key="4">
    <source>
        <dbReference type="ARBA" id="ARBA00023136"/>
    </source>
</evidence>
<dbReference type="InterPro" id="IPR039910">
    <property type="entry name" value="D15-like"/>
</dbReference>
<comment type="subcellular location">
    <subcellularLocation>
        <location evidence="1">Membrane</location>
    </subcellularLocation>
</comment>
<keyword evidence="2" id="KW-0812">Transmembrane</keyword>
<reference evidence="7 8" key="1">
    <citation type="submission" date="2016-10" db="EMBL/GenBank/DDBJ databases">
        <authorList>
            <person name="de Groot N.N."/>
        </authorList>
    </citation>
    <scope>NUCLEOTIDE SEQUENCE [LARGE SCALE GENOMIC DNA]</scope>
    <source>
        <strain evidence="7 8">DSM 26130</strain>
    </source>
</reference>
<name>A0A1I1V617_9BACT</name>
<evidence type="ECO:0000256" key="2">
    <source>
        <dbReference type="ARBA" id="ARBA00022692"/>
    </source>
</evidence>
<dbReference type="Proteomes" id="UP000198598">
    <property type="component" value="Unassembled WGS sequence"/>
</dbReference>
<evidence type="ECO:0000313" key="7">
    <source>
        <dbReference type="EMBL" id="SFD78344.1"/>
    </source>
</evidence>
<dbReference type="GO" id="GO:0019867">
    <property type="term" value="C:outer membrane"/>
    <property type="evidence" value="ECO:0007669"/>
    <property type="project" value="InterPro"/>
</dbReference>
<dbReference type="InterPro" id="IPR000184">
    <property type="entry name" value="Bac_surfAg_D15"/>
</dbReference>
<sequence>MKYLSSIIGRIGLFVLVAKQPESPYRAFYRFPTSVGILLLAVLLNSCNIGKHLPANERLYMGTDIKLNADSTVTENEKEAIQEQLATLARPKPNKQLFGFPYKVGLYYLFGEPKKNGFRAWFRKKFGEEPVLASAKAITSNIPVWKATLQNDGYFGSNATGSLKESGYKARGVYEVDVMPRYRIDSVAFIVDSSDVRKALRASGRRTVLKKGDPYSLDNIKIERERISQFIKQRGFYYFLPDYLGVLANNDSVKHRTSLFVYIKPDVPDAAAVPYTIRDVFIYPNYNLSTAQQDTNKRRAYQTNERFRIVDSTRIFNPKLFRDIMTVQPGRRYNSRAQDLTLSRFINVGAFKFVRNRFDPDQQGDSAVLDVHYYLTPYPAKSIRLEPDFTSRSNNFNGTQLTLSWRNRNTLRRAELLTINGTAGIEFQVGAGTQGITNYRLGLEGVLSFPRLVSPVRFNYDQRQALPKTNVTLGYQTIIRGGLYRINSFQTTFGYSWRQSQQVEHTFIPLSANYVYVPLNSVGDRVYEILADTAISQIVKQQYITTVFNSDQLILSSLYSFNYNSSPRSTSPNTFRFNANAEVAGNVASLFFRKPLETDPRNGIFGVPYAQYFRVDADARFYRKLTKSVTWANRFFAGLGLPYGNSNGYQLPFTKQYFVGGSNSIRAFRPRAIGPGLFTRDTLRNLPAFQDGGGDIKLEANTEIRAKFTKYLEGAVFVDAGNVWTYYNLPNFEGDVETFSSNFYKQIAIGTGIGLRIDLSYFLVRFDLATPLRKPYKTNGSEWVTKLIDFGSTDWRKQNLILNIAVGYPF</sequence>
<dbReference type="PANTHER" id="PTHR12815:SF47">
    <property type="entry name" value="TRANSLOCATION AND ASSEMBLY MODULE SUBUNIT TAMA"/>
    <property type="match status" value="1"/>
</dbReference>
<dbReference type="Gene3D" id="2.40.160.50">
    <property type="entry name" value="membrane protein fhac: a member of the omp85/tpsb transporter family"/>
    <property type="match status" value="1"/>
</dbReference>
<keyword evidence="5" id="KW-0998">Cell outer membrane</keyword>
<evidence type="ECO:0000256" key="5">
    <source>
        <dbReference type="ARBA" id="ARBA00023237"/>
    </source>
</evidence>
<evidence type="ECO:0000313" key="8">
    <source>
        <dbReference type="Proteomes" id="UP000198598"/>
    </source>
</evidence>
<dbReference type="AlphaFoldDB" id="A0A1I1V617"/>
<evidence type="ECO:0000259" key="6">
    <source>
        <dbReference type="Pfam" id="PF01103"/>
    </source>
</evidence>
<dbReference type="STRING" id="662367.SAMN05216167_10756"/>
<gene>
    <name evidence="7" type="ORF">SAMN05216167_10756</name>
</gene>
<evidence type="ECO:0000256" key="3">
    <source>
        <dbReference type="ARBA" id="ARBA00022729"/>
    </source>
</evidence>